<dbReference type="EMBL" id="JAMSHJ010000005">
    <property type="protein sequence ID" value="KAI5412198.1"/>
    <property type="molecule type" value="Genomic_DNA"/>
</dbReference>
<organism evidence="1 2">
    <name type="scientific">Pisum sativum</name>
    <name type="common">Garden pea</name>
    <name type="synonym">Lathyrus oleraceus</name>
    <dbReference type="NCBI Taxonomy" id="3888"/>
    <lineage>
        <taxon>Eukaryota</taxon>
        <taxon>Viridiplantae</taxon>
        <taxon>Streptophyta</taxon>
        <taxon>Embryophyta</taxon>
        <taxon>Tracheophyta</taxon>
        <taxon>Spermatophyta</taxon>
        <taxon>Magnoliopsida</taxon>
        <taxon>eudicotyledons</taxon>
        <taxon>Gunneridae</taxon>
        <taxon>Pentapetalae</taxon>
        <taxon>rosids</taxon>
        <taxon>fabids</taxon>
        <taxon>Fabales</taxon>
        <taxon>Fabaceae</taxon>
        <taxon>Papilionoideae</taxon>
        <taxon>50 kb inversion clade</taxon>
        <taxon>NPAAA clade</taxon>
        <taxon>Hologalegina</taxon>
        <taxon>IRL clade</taxon>
        <taxon>Fabeae</taxon>
        <taxon>Lathyrus</taxon>
    </lineage>
</organism>
<comment type="caution">
    <text evidence="1">The sequence shown here is derived from an EMBL/GenBank/DDBJ whole genome shotgun (WGS) entry which is preliminary data.</text>
</comment>
<proteinExistence type="predicted"/>
<evidence type="ECO:0000313" key="1">
    <source>
        <dbReference type="EMBL" id="KAI5412198.1"/>
    </source>
</evidence>
<gene>
    <name evidence="1" type="ORF">KIW84_057031</name>
</gene>
<keyword evidence="2" id="KW-1185">Reference proteome</keyword>
<reference evidence="1 2" key="1">
    <citation type="journal article" date="2022" name="Nat. Genet.">
        <title>Improved pea reference genome and pan-genome highlight genomic features and evolutionary characteristics.</title>
        <authorList>
            <person name="Yang T."/>
            <person name="Liu R."/>
            <person name="Luo Y."/>
            <person name="Hu S."/>
            <person name="Wang D."/>
            <person name="Wang C."/>
            <person name="Pandey M.K."/>
            <person name="Ge S."/>
            <person name="Xu Q."/>
            <person name="Li N."/>
            <person name="Li G."/>
            <person name="Huang Y."/>
            <person name="Saxena R.K."/>
            <person name="Ji Y."/>
            <person name="Li M."/>
            <person name="Yan X."/>
            <person name="He Y."/>
            <person name="Liu Y."/>
            <person name="Wang X."/>
            <person name="Xiang C."/>
            <person name="Varshney R.K."/>
            <person name="Ding H."/>
            <person name="Gao S."/>
            <person name="Zong X."/>
        </authorList>
    </citation>
    <scope>NUCLEOTIDE SEQUENCE [LARGE SCALE GENOMIC DNA]</scope>
    <source>
        <strain evidence="1 2">cv. Zhongwan 6</strain>
    </source>
</reference>
<sequence>MDRNNDNHRKVLIQNYRGTKSTSDLLRSNLLMKAQKIKLNKKISSITIINEGKQVSVDNVASDLQVSNFYLRILTSVQPIHNNNCIPKFNQIEFQQKLLKKIIQHDEVKKSSIVTGEEIKAVHSEESVEDHKLPSAKIIQSEINSPRDVSFDGNKFAEEEDDFLGFNGSFFYSDGNYQLLERLTGAYRVPSMVIVDPFSSNHISPANATATPVVNVPTSLLQKKTEEARINAEEASALAAAAVNHSMGSYQKQVESWDCLNLVLGFWRFARRHFELELLLFAAGVRGYRVWLDGIAYIASPIRHRIRTVLPVAIKIVAPLLREVPLH</sequence>
<protein>
    <submittedName>
        <fullName evidence="1">Uncharacterized protein</fullName>
    </submittedName>
</protein>
<dbReference type="Gramene" id="Psat05G0703100-T1">
    <property type="protein sequence ID" value="KAI5412198.1"/>
    <property type="gene ID" value="KIW84_057031"/>
</dbReference>
<accession>A0A9D4WZX4</accession>
<evidence type="ECO:0000313" key="2">
    <source>
        <dbReference type="Proteomes" id="UP001058974"/>
    </source>
</evidence>
<dbReference type="Proteomes" id="UP001058974">
    <property type="component" value="Chromosome 5"/>
</dbReference>
<dbReference type="AlphaFoldDB" id="A0A9D4WZX4"/>
<name>A0A9D4WZX4_PEA</name>